<dbReference type="Proteomes" id="UP000808914">
    <property type="component" value="Unassembled WGS sequence"/>
</dbReference>
<evidence type="ECO:0000313" key="3">
    <source>
        <dbReference type="Proteomes" id="UP000808914"/>
    </source>
</evidence>
<reference evidence="2 3" key="1">
    <citation type="submission" date="2021-01" db="EMBL/GenBank/DDBJ databases">
        <title>Genomic Encyclopedia of Type Strains, Phase IV (KMG-IV): sequencing the most valuable type-strain genomes for metagenomic binning, comparative biology and taxonomic classification.</title>
        <authorList>
            <person name="Goeker M."/>
        </authorList>
    </citation>
    <scope>NUCLEOTIDE SEQUENCE [LARGE SCALE GENOMIC DNA]</scope>
    <source>
        <strain evidence="2 3">DSM 28236</strain>
    </source>
</reference>
<dbReference type="RefSeq" id="WP_205003546.1">
    <property type="nucleotide sequence ID" value="NZ_JAFBER010000010.1"/>
</dbReference>
<comment type="caution">
    <text evidence="2">The sequence shown here is derived from an EMBL/GenBank/DDBJ whole genome shotgun (WGS) entry which is preliminary data.</text>
</comment>
<comment type="cofactor">
    <cofactor evidence="1">
        <name>Fe cation</name>
        <dbReference type="ChEBI" id="CHEBI:24875"/>
    </cofactor>
</comment>
<evidence type="ECO:0000313" key="2">
    <source>
        <dbReference type="EMBL" id="MBM7645619.1"/>
    </source>
</evidence>
<sequence>MTDSLEKIERVSIDSLHTDFHVDHVIDYVHKGLQKVDQNYPLELHKKFEKQRWRVHELDFSQDRVDWNEKLSDDQRKSFLSIATGFHHGERQVAVDVIPMISAMPKDEHKMFMASHLEDEARHTIFFDRFYREAIGLDAQDMEETLDKSFDYMSETFIGSFGFLAYLVDEIRLRPHDRRLLVSALTNYQMWIEGVLALSVMKITLSFCKENHVLPSFHKGFLATTRDESRHVQFGMNLLRELINDDPSLKTAVYDTIETMLTISSTYTQKIEFASLGLERDALKGIMMKNLQKKFKMINLPIPDEIQKKLEEIEPEAAAGG</sequence>
<dbReference type="EC" id="1.17.4.1" evidence="2"/>
<proteinExistence type="predicted"/>
<gene>
    <name evidence="2" type="ORF">JOD45_001837</name>
</gene>
<dbReference type="GO" id="GO:0004748">
    <property type="term" value="F:ribonucleoside-diphosphate reductase activity, thioredoxin disulfide as acceptor"/>
    <property type="evidence" value="ECO:0007669"/>
    <property type="project" value="UniProtKB-EC"/>
</dbReference>
<dbReference type="InterPro" id="IPR000358">
    <property type="entry name" value="RNR_small_fam"/>
</dbReference>
<dbReference type="Gene3D" id="1.10.620.20">
    <property type="entry name" value="Ribonucleotide Reductase, subunit A"/>
    <property type="match status" value="1"/>
</dbReference>
<dbReference type="InterPro" id="IPR012348">
    <property type="entry name" value="RNR-like"/>
</dbReference>
<dbReference type="Pfam" id="PF00268">
    <property type="entry name" value="Ribonuc_red_sm"/>
    <property type="match status" value="1"/>
</dbReference>
<protein>
    <submittedName>
        <fullName evidence="2">Ribonucleoside-diphosphate reductase beta chain</fullName>
        <ecNumber evidence="2">1.17.4.1</ecNumber>
    </submittedName>
</protein>
<keyword evidence="2" id="KW-0560">Oxidoreductase</keyword>
<dbReference type="EMBL" id="JAFBER010000010">
    <property type="protein sequence ID" value="MBM7645619.1"/>
    <property type="molecule type" value="Genomic_DNA"/>
</dbReference>
<accession>A0ABS2Q1M7</accession>
<keyword evidence="3" id="KW-1185">Reference proteome</keyword>
<dbReference type="InterPro" id="IPR009078">
    <property type="entry name" value="Ferritin-like_SF"/>
</dbReference>
<dbReference type="SUPFAM" id="SSF47240">
    <property type="entry name" value="Ferritin-like"/>
    <property type="match status" value="1"/>
</dbReference>
<name>A0ABS2Q1M7_9BACL</name>
<organism evidence="2 3">
    <name type="scientific">Scopulibacillus daqui</name>
    <dbReference type="NCBI Taxonomy" id="1469162"/>
    <lineage>
        <taxon>Bacteria</taxon>
        <taxon>Bacillati</taxon>
        <taxon>Bacillota</taxon>
        <taxon>Bacilli</taxon>
        <taxon>Bacillales</taxon>
        <taxon>Sporolactobacillaceae</taxon>
        <taxon>Scopulibacillus</taxon>
    </lineage>
</organism>
<evidence type="ECO:0000256" key="1">
    <source>
        <dbReference type="ARBA" id="ARBA00001962"/>
    </source>
</evidence>